<dbReference type="InterPro" id="IPR043128">
    <property type="entry name" value="Rev_trsase/Diguanyl_cyclase"/>
</dbReference>
<organism evidence="3">
    <name type="scientific">mine drainage metagenome</name>
    <dbReference type="NCBI Taxonomy" id="410659"/>
    <lineage>
        <taxon>unclassified sequences</taxon>
        <taxon>metagenomes</taxon>
        <taxon>ecological metagenomes</taxon>
    </lineage>
</organism>
<dbReference type="AlphaFoldDB" id="E6QQ80"/>
<dbReference type="PROSITE" id="PS50887">
    <property type="entry name" value="GGDEF"/>
    <property type="match status" value="1"/>
</dbReference>
<dbReference type="PANTHER" id="PTHR45138:SF9">
    <property type="entry name" value="DIGUANYLATE CYCLASE DGCM-RELATED"/>
    <property type="match status" value="1"/>
</dbReference>
<feature type="transmembrane region" description="Helical" evidence="1">
    <location>
        <begin position="59"/>
        <end position="78"/>
    </location>
</feature>
<evidence type="ECO:0000256" key="1">
    <source>
        <dbReference type="SAM" id="Phobius"/>
    </source>
</evidence>
<dbReference type="InterPro" id="IPR000160">
    <property type="entry name" value="GGDEF_dom"/>
</dbReference>
<proteinExistence type="predicted"/>
<feature type="transmembrane region" description="Helical" evidence="1">
    <location>
        <begin position="115"/>
        <end position="132"/>
    </location>
</feature>
<gene>
    <name evidence="3" type="ORF">CARN7_0129</name>
</gene>
<dbReference type="InterPro" id="IPR050469">
    <property type="entry name" value="Diguanylate_Cyclase"/>
</dbReference>
<dbReference type="EMBL" id="CABR01000031">
    <property type="protein sequence ID" value="CBI09401.1"/>
    <property type="molecule type" value="Genomic_DNA"/>
</dbReference>
<evidence type="ECO:0000259" key="2">
    <source>
        <dbReference type="PROSITE" id="PS50887"/>
    </source>
</evidence>
<dbReference type="Pfam" id="PF00990">
    <property type="entry name" value="GGDEF"/>
    <property type="match status" value="1"/>
</dbReference>
<dbReference type="NCBIfam" id="TIGR00254">
    <property type="entry name" value="GGDEF"/>
    <property type="match status" value="1"/>
</dbReference>
<keyword evidence="1" id="KW-1133">Transmembrane helix</keyword>
<feature type="transmembrane region" description="Helical" evidence="1">
    <location>
        <begin position="28"/>
        <end position="47"/>
    </location>
</feature>
<dbReference type="GO" id="GO:0052621">
    <property type="term" value="F:diguanylate cyclase activity"/>
    <property type="evidence" value="ECO:0007669"/>
    <property type="project" value="TreeGrafter"/>
</dbReference>
<feature type="domain" description="GGDEF" evidence="2">
    <location>
        <begin position="212"/>
        <end position="342"/>
    </location>
</feature>
<comment type="caution">
    <text evidence="3">The sequence shown here is derived from an EMBL/GenBank/DDBJ whole genome shotgun (WGS) entry which is preliminary data.</text>
</comment>
<dbReference type="InterPro" id="IPR029787">
    <property type="entry name" value="Nucleotide_cyclase"/>
</dbReference>
<feature type="transmembrane region" description="Helical" evidence="1">
    <location>
        <begin position="84"/>
        <end position="108"/>
    </location>
</feature>
<name>E6QQ80_9ZZZZ</name>
<keyword evidence="1" id="KW-0472">Membrane</keyword>
<dbReference type="SUPFAM" id="SSF55073">
    <property type="entry name" value="Nucleotide cyclase"/>
    <property type="match status" value="1"/>
</dbReference>
<dbReference type="CDD" id="cd01949">
    <property type="entry name" value="GGDEF"/>
    <property type="match status" value="1"/>
</dbReference>
<feature type="transmembrane region" description="Helical" evidence="1">
    <location>
        <begin position="152"/>
        <end position="172"/>
    </location>
</feature>
<reference evidence="3" key="1">
    <citation type="submission" date="2009-10" db="EMBL/GenBank/DDBJ databases">
        <title>Diversity of trophic interactions inside an arsenic-rich microbial ecosystem.</title>
        <authorList>
            <person name="Bertin P.N."/>
            <person name="Heinrich-Salmeron A."/>
            <person name="Pelletier E."/>
            <person name="Goulhen-Chollet F."/>
            <person name="Arsene-Ploetze F."/>
            <person name="Gallien S."/>
            <person name="Calteau A."/>
            <person name="Vallenet D."/>
            <person name="Casiot C."/>
            <person name="Chane-Woon-Ming B."/>
            <person name="Giloteaux L."/>
            <person name="Barakat M."/>
            <person name="Bonnefoy V."/>
            <person name="Bruneel O."/>
            <person name="Chandler M."/>
            <person name="Cleiss J."/>
            <person name="Duran R."/>
            <person name="Elbaz-Poulichet F."/>
            <person name="Fonknechten N."/>
            <person name="Lauga B."/>
            <person name="Mornico D."/>
            <person name="Ortet P."/>
            <person name="Schaeffer C."/>
            <person name="Siguier P."/>
            <person name="Alexander Thil Smith A."/>
            <person name="Van Dorsselaer A."/>
            <person name="Weissenbach J."/>
            <person name="Medigue C."/>
            <person name="Le Paslier D."/>
        </authorList>
    </citation>
    <scope>NUCLEOTIDE SEQUENCE</scope>
</reference>
<dbReference type="SMART" id="SM00267">
    <property type="entry name" value="GGDEF"/>
    <property type="match status" value="1"/>
</dbReference>
<accession>E6QQ80</accession>
<protein>
    <submittedName>
        <fullName evidence="3">Diguanylate cyclase</fullName>
    </submittedName>
</protein>
<keyword evidence="1" id="KW-0812">Transmembrane</keyword>
<dbReference type="Gene3D" id="3.30.70.270">
    <property type="match status" value="1"/>
</dbReference>
<evidence type="ECO:0000313" key="3">
    <source>
        <dbReference type="EMBL" id="CBI09401.1"/>
    </source>
</evidence>
<dbReference type="PANTHER" id="PTHR45138">
    <property type="entry name" value="REGULATORY COMPONENTS OF SENSORY TRANSDUCTION SYSTEM"/>
    <property type="match status" value="1"/>
</dbReference>
<sequence>MMAAVFAVLTPLWIVVDFLIFPAWVATVLASGRIVTSIAFALLALFCHQFPNARHFRSAISLLFIIPTFFFIFSRVFLGGIHFNAIGSAMATGYIFLPFILMTGLAFFPLMVTETLLVAFPLLSVFLASELIQWSAGKLIVADLLPNFSDMVIFWLLLLIALVSSLASFSQFQLMIRLFQLSNLDPLTQTMNRHSGEHILALQMAQAKRQSFPLSIAFLDLDDFKKLNDQFGHAAGDAVLLQAAEKFRQALREGDAVIRWGGEEFVIVMPYATMEQAGKRLDPQSIDWLLQRPDGQSQTWSGGIAQWPADIADTWTQLVKIADDRMYQAKKAGKGRMVLTDIGVPMSG</sequence>